<reference evidence="3 4" key="1">
    <citation type="submission" date="2017-11" db="EMBL/GenBank/DDBJ databases">
        <title>De novo assembly and phasing of dikaryotic genomes from two isolates of Puccinia coronata f. sp. avenae, the causal agent of oat crown rust.</title>
        <authorList>
            <person name="Miller M.E."/>
            <person name="Zhang Y."/>
            <person name="Omidvar V."/>
            <person name="Sperschneider J."/>
            <person name="Schwessinger B."/>
            <person name="Raley C."/>
            <person name="Palmer J.M."/>
            <person name="Garnica D."/>
            <person name="Upadhyaya N."/>
            <person name="Rathjen J."/>
            <person name="Taylor J.M."/>
            <person name="Park R.F."/>
            <person name="Dodds P.N."/>
            <person name="Hirsch C.D."/>
            <person name="Kianian S.F."/>
            <person name="Figueroa M."/>
        </authorList>
    </citation>
    <scope>NUCLEOTIDE SEQUENCE [LARGE SCALE GENOMIC DNA]</scope>
    <source>
        <strain evidence="3">12NC29</strain>
    </source>
</reference>
<feature type="compositionally biased region" description="Basic and acidic residues" evidence="1">
    <location>
        <begin position="114"/>
        <end position="129"/>
    </location>
</feature>
<protein>
    <submittedName>
        <fullName evidence="3">Uncharacterized protein</fullName>
    </submittedName>
</protein>
<evidence type="ECO:0000256" key="1">
    <source>
        <dbReference type="SAM" id="MobiDB-lite"/>
    </source>
</evidence>
<feature type="compositionally biased region" description="Basic and acidic residues" evidence="1">
    <location>
        <begin position="491"/>
        <end position="503"/>
    </location>
</feature>
<accession>A0A2N5VR76</accession>
<name>A0A2N5VR76_9BASI</name>
<evidence type="ECO:0000313" key="3">
    <source>
        <dbReference type="EMBL" id="PLW52498.1"/>
    </source>
</evidence>
<feature type="compositionally biased region" description="Basic and acidic residues" evidence="1">
    <location>
        <begin position="179"/>
        <end position="192"/>
    </location>
</feature>
<feature type="compositionally biased region" description="Polar residues" evidence="1">
    <location>
        <begin position="234"/>
        <end position="244"/>
    </location>
</feature>
<feature type="compositionally biased region" description="Polar residues" evidence="1">
    <location>
        <begin position="337"/>
        <end position="354"/>
    </location>
</feature>
<keyword evidence="2" id="KW-0732">Signal</keyword>
<feature type="compositionally biased region" description="Basic and acidic residues" evidence="1">
    <location>
        <begin position="290"/>
        <end position="326"/>
    </location>
</feature>
<feature type="compositionally biased region" description="Polar residues" evidence="1">
    <location>
        <begin position="50"/>
        <end position="65"/>
    </location>
</feature>
<dbReference type="OrthoDB" id="10677632at2759"/>
<dbReference type="Proteomes" id="UP000235388">
    <property type="component" value="Unassembled WGS sequence"/>
</dbReference>
<feature type="signal peptide" evidence="2">
    <location>
        <begin position="1"/>
        <end position="19"/>
    </location>
</feature>
<organism evidence="3 4">
    <name type="scientific">Puccinia coronata f. sp. avenae</name>
    <dbReference type="NCBI Taxonomy" id="200324"/>
    <lineage>
        <taxon>Eukaryota</taxon>
        <taxon>Fungi</taxon>
        <taxon>Dikarya</taxon>
        <taxon>Basidiomycota</taxon>
        <taxon>Pucciniomycotina</taxon>
        <taxon>Pucciniomycetes</taxon>
        <taxon>Pucciniales</taxon>
        <taxon>Pucciniaceae</taxon>
        <taxon>Puccinia</taxon>
    </lineage>
</organism>
<keyword evidence="4" id="KW-1185">Reference proteome</keyword>
<feature type="compositionally biased region" description="Basic and acidic residues" evidence="1">
    <location>
        <begin position="245"/>
        <end position="261"/>
    </location>
</feature>
<evidence type="ECO:0000256" key="2">
    <source>
        <dbReference type="SAM" id="SignalP"/>
    </source>
</evidence>
<feature type="compositionally biased region" description="Basic and acidic residues" evidence="1">
    <location>
        <begin position="201"/>
        <end position="233"/>
    </location>
</feature>
<dbReference type="AlphaFoldDB" id="A0A2N5VR76"/>
<feature type="compositionally biased region" description="Basic and acidic residues" evidence="1">
    <location>
        <begin position="136"/>
        <end position="150"/>
    </location>
</feature>
<proteinExistence type="predicted"/>
<feature type="region of interest" description="Disordered" evidence="1">
    <location>
        <begin position="47"/>
        <end position="354"/>
    </location>
</feature>
<comment type="caution">
    <text evidence="3">The sequence shown here is derived from an EMBL/GenBank/DDBJ whole genome shotgun (WGS) entry which is preliminary data.</text>
</comment>
<sequence>MRFAGATAGVLVMATFSRARSIARGPATPSQSHETTQALHLVSAVHHSIRSTGGNDDWKNSTNNSPHEDRDGDAMSPGQHASPKDSGPNGRVYESSATENSRERPVSPNSMTGTEHEDHTPPAEPDSTKDSGSPGRVHEYTARDSRDREVLPTSSNSTDHEDPTPPAKPEGQKDSGTGRVHEYSAQDSRERQILPASSNGAEHEDHTPPAEPDSTKDSGHNDRVHEYSAKETSNDLNMVPTSPNRAEDEDRTPPGEPDGQKDYGNGRVQEYSAQDSRERQAFPTSSNGAGHEDHTPSGEPEGTKDSGHKGRVHEYSAQDESIERRALPTLVPLGTADNPTSPTVGAQSSGSTAHNPTAILLQAIREYHEAMHADDSSEEAHSPPSGFAKPARHMLQVFPLLKYQTKPVRPTIHELSRSQNITALSAGSRAVQQNHLFNSTDGTPRMAFGNLSSLSNTPLSSNLPISAINRDLLNISSLSNNAPAMSSPEKPFTDHDTSSNRDT</sequence>
<evidence type="ECO:0000313" key="4">
    <source>
        <dbReference type="Proteomes" id="UP000235388"/>
    </source>
</evidence>
<dbReference type="EMBL" id="PGCJ01000080">
    <property type="protein sequence ID" value="PLW52498.1"/>
    <property type="molecule type" value="Genomic_DNA"/>
</dbReference>
<feature type="chain" id="PRO_5014704557" evidence="2">
    <location>
        <begin position="20"/>
        <end position="503"/>
    </location>
</feature>
<gene>
    <name evidence="3" type="ORF">PCANC_10618</name>
</gene>
<feature type="region of interest" description="Disordered" evidence="1">
    <location>
        <begin position="479"/>
        <end position="503"/>
    </location>
</feature>